<dbReference type="Proteomes" id="UP000655225">
    <property type="component" value="Unassembled WGS sequence"/>
</dbReference>
<evidence type="ECO:0000313" key="3">
    <source>
        <dbReference type="Proteomes" id="UP000655225"/>
    </source>
</evidence>
<comment type="caution">
    <text evidence="2">The sequence shown here is derived from an EMBL/GenBank/DDBJ whole genome shotgun (WGS) entry which is preliminary data.</text>
</comment>
<evidence type="ECO:0000313" key="2">
    <source>
        <dbReference type="EMBL" id="KAF8398800.1"/>
    </source>
</evidence>
<dbReference type="EMBL" id="JABCRI010000010">
    <property type="protein sequence ID" value="KAF8398800.1"/>
    <property type="molecule type" value="Genomic_DNA"/>
</dbReference>
<feature type="domain" description="DNA2/NAM7 helicase helicase" evidence="1">
    <location>
        <begin position="54"/>
        <end position="168"/>
    </location>
</feature>
<dbReference type="PANTHER" id="PTHR10887:SF522">
    <property type="entry name" value="P-LOOP CONTAINING NUCLEOSIDE TRIPHOSPHATE HYDROLASES SUPERFAMILY PROTEIN"/>
    <property type="match status" value="1"/>
</dbReference>
<reference evidence="2 3" key="1">
    <citation type="submission" date="2020-04" db="EMBL/GenBank/DDBJ databases">
        <title>Plant Genome Project.</title>
        <authorList>
            <person name="Zhang R.-G."/>
        </authorList>
    </citation>
    <scope>NUCLEOTIDE SEQUENCE [LARGE SCALE GENOMIC DNA]</scope>
    <source>
        <strain evidence="2">YNK0</strain>
        <tissue evidence="2">Leaf</tissue>
    </source>
</reference>
<dbReference type="AlphaFoldDB" id="A0A834Z3A5"/>
<organism evidence="2 3">
    <name type="scientific">Tetracentron sinense</name>
    <name type="common">Spur-leaf</name>
    <dbReference type="NCBI Taxonomy" id="13715"/>
    <lineage>
        <taxon>Eukaryota</taxon>
        <taxon>Viridiplantae</taxon>
        <taxon>Streptophyta</taxon>
        <taxon>Embryophyta</taxon>
        <taxon>Tracheophyta</taxon>
        <taxon>Spermatophyta</taxon>
        <taxon>Magnoliopsida</taxon>
        <taxon>Trochodendrales</taxon>
        <taxon>Trochodendraceae</taxon>
        <taxon>Tetracentron</taxon>
    </lineage>
</organism>
<dbReference type="SUPFAM" id="SSF52540">
    <property type="entry name" value="P-loop containing nucleoside triphosphate hydrolases"/>
    <property type="match status" value="1"/>
</dbReference>
<dbReference type="PANTHER" id="PTHR10887">
    <property type="entry name" value="DNA2/NAM7 HELICASE FAMILY"/>
    <property type="match status" value="1"/>
</dbReference>
<dbReference type="Pfam" id="PF13086">
    <property type="entry name" value="AAA_11"/>
    <property type="match status" value="1"/>
</dbReference>
<gene>
    <name evidence="2" type="ORF">HHK36_014659</name>
</gene>
<dbReference type="GO" id="GO:0004386">
    <property type="term" value="F:helicase activity"/>
    <property type="evidence" value="ECO:0007669"/>
    <property type="project" value="InterPro"/>
</dbReference>
<dbReference type="Gene3D" id="3.40.50.300">
    <property type="entry name" value="P-loop containing nucleotide triphosphate hydrolases"/>
    <property type="match status" value="1"/>
</dbReference>
<dbReference type="InterPro" id="IPR027417">
    <property type="entry name" value="P-loop_NTPase"/>
</dbReference>
<dbReference type="OrthoDB" id="3156807at2759"/>
<keyword evidence="3" id="KW-1185">Reference proteome</keyword>
<proteinExistence type="predicted"/>
<name>A0A834Z3A5_TETSI</name>
<sequence>MEGNTCKVNFSTLAEMVRYLDYMYKVGDNCTLCTHREDYNVADSNLQADLHSFNLNDSQMDAVLSSIETRGCNHKKSVKLIWGPPGTGKTKTVGSLLWAFLRMKCRTLTCAPTNIAIVEVTTRLLRLFRDSLQHESYGLGNIVLFGNGERMKIDDHDDLFDVFLDYRVDSVEECFAPLSGWKHHINLMISFLENPRKQYLWYLEGIRKKNV</sequence>
<dbReference type="InterPro" id="IPR041677">
    <property type="entry name" value="DNA2/NAM7_AAA_11"/>
</dbReference>
<evidence type="ECO:0000259" key="1">
    <source>
        <dbReference type="Pfam" id="PF13086"/>
    </source>
</evidence>
<protein>
    <recommendedName>
        <fullName evidence="1">DNA2/NAM7 helicase helicase domain-containing protein</fullName>
    </recommendedName>
</protein>
<dbReference type="InterPro" id="IPR045055">
    <property type="entry name" value="DNA2/NAM7-like"/>
</dbReference>
<accession>A0A834Z3A5</accession>